<gene>
    <name evidence="26" type="primary">Rep</name>
</gene>
<dbReference type="Gene3D" id="3.40.1310.20">
    <property type="match status" value="1"/>
</dbReference>
<dbReference type="GO" id="GO:0006260">
    <property type="term" value="P:DNA replication"/>
    <property type="evidence" value="ECO:0007669"/>
    <property type="project" value="UniProtKB-KW"/>
</dbReference>
<evidence type="ECO:0000259" key="24">
    <source>
        <dbReference type="PROSITE" id="PS52020"/>
    </source>
</evidence>
<dbReference type="GO" id="GO:0004519">
    <property type="term" value="F:endonuclease activity"/>
    <property type="evidence" value="ECO:0007669"/>
    <property type="project" value="UniProtKB-KW"/>
</dbReference>
<dbReference type="GO" id="GO:0003723">
    <property type="term" value="F:RNA binding"/>
    <property type="evidence" value="ECO:0007669"/>
    <property type="project" value="InterPro"/>
</dbReference>
<dbReference type="PROSITE" id="PS52020">
    <property type="entry name" value="CRESS_DNA_REP"/>
    <property type="match status" value="1"/>
</dbReference>
<keyword evidence="13" id="KW-0547">Nucleotide-binding</keyword>
<dbReference type="GO" id="GO:0046872">
    <property type="term" value="F:metal ion binding"/>
    <property type="evidence" value="ECO:0007669"/>
    <property type="project" value="UniProtKB-KW"/>
</dbReference>
<comment type="subunit">
    <text evidence="5">Interacts with the capsid protein; this interaction relocates Rep into the nucleus.</text>
</comment>
<dbReference type="GO" id="GO:0005524">
    <property type="term" value="F:ATP binding"/>
    <property type="evidence" value="ECO:0007669"/>
    <property type="project" value="UniProtKB-KW"/>
</dbReference>
<dbReference type="InterPro" id="IPR000605">
    <property type="entry name" value="Helicase_SF3_ssDNA/RNA_vir"/>
</dbReference>
<protein>
    <recommendedName>
        <fullName evidence="6">Replication-associated protein</fullName>
    </recommendedName>
    <alternativeName>
        <fullName evidence="21">ATP-dependent helicase Rep</fullName>
    </alternativeName>
    <alternativeName>
        <fullName evidence="22">RepP</fullName>
    </alternativeName>
</protein>
<keyword evidence="15" id="KW-0378">Hydrolase</keyword>
<dbReference type="EMBL" id="MG001455">
    <property type="protein sequence ID" value="ATW66438.1"/>
    <property type="molecule type" value="Genomic_DNA"/>
</dbReference>
<evidence type="ECO:0000256" key="16">
    <source>
        <dbReference type="ARBA" id="ARBA00022806"/>
    </source>
</evidence>
<dbReference type="InterPro" id="IPR049912">
    <property type="entry name" value="CRESS_DNA_REP"/>
</dbReference>
<evidence type="ECO:0000256" key="18">
    <source>
        <dbReference type="ARBA" id="ARBA00023124"/>
    </source>
</evidence>
<keyword evidence="16" id="KW-0347">Helicase</keyword>
<keyword evidence="8" id="KW-0808">Transferase</keyword>
<keyword evidence="18" id="KW-0190">Covalent protein-DNA linkage</keyword>
<evidence type="ECO:0000256" key="10">
    <source>
        <dbReference type="ARBA" id="ARBA00022705"/>
    </source>
</evidence>
<sequence length="297" mass="33799">MIMAGHPCKRYCFTINNYLPEDEAAVKEFLTEANCVYAVVGKEVGESGTPHLQGFCNLKKKMRFEPFKRAIGGRAHIEQSRGTDVDNKRYCSKGGDLLLEVGEPSAQGKRSDLKEAVTLLNNGGTMTDVARAHPETFIRYGRGLRDYVIQAGLTKPRAWKTEVHVIVGPPGVGKSRHVQETAGDNALYWKPRGKWWDGYTGQSHVVLDDFYGWLPYDDLLRLCDRYPLRVETKGGTVEFVAKVIWITSNKQVKDWYDYEELKVDARALYRRLTTYQVMRQGGELYNVQMTGDNKINY</sequence>
<feature type="domain" description="CRESS-DNA virus Rep endonuclease" evidence="24">
    <location>
        <begin position="5"/>
        <end position="104"/>
    </location>
</feature>
<dbReference type="EMBL" id="MG001453">
    <property type="protein sequence ID" value="ATW66434.1"/>
    <property type="molecule type" value="Genomic_DNA"/>
</dbReference>
<keyword evidence="19" id="KW-0238">DNA-binding</keyword>
<reference evidence="26" key="2">
    <citation type="submission" date="2017-09" db="EMBL/GenBank/DDBJ databases">
        <authorList>
            <person name="Ehlers B."/>
            <person name="Leendertz F.H."/>
        </authorList>
    </citation>
    <scope>NUCLEOTIDE SEQUENCE</scope>
    <source>
        <strain evidence="26">HB18</strain>
        <strain evidence="25">HL6</strain>
        <strain evidence="27">SD16</strain>
    </source>
</reference>
<dbReference type="SUPFAM" id="SSF52540">
    <property type="entry name" value="P-loop containing nucleoside triphosphate hydrolases"/>
    <property type="match status" value="1"/>
</dbReference>
<comment type="similarity">
    <text evidence="4">Belongs to the nanoviruses/circoviruses replication-associated protein family.</text>
</comment>
<comment type="cofactor">
    <cofactor evidence="1">
        <name>Mn(2+)</name>
        <dbReference type="ChEBI" id="CHEBI:29035"/>
    </cofactor>
</comment>
<keyword evidence="12" id="KW-0479">Metal-binding</keyword>
<evidence type="ECO:0000256" key="20">
    <source>
        <dbReference type="ARBA" id="ARBA00023268"/>
    </source>
</evidence>
<evidence type="ECO:0000256" key="7">
    <source>
        <dbReference type="ARBA" id="ARBA00022562"/>
    </source>
</evidence>
<dbReference type="Proteomes" id="UP000286740">
    <property type="component" value="Segment"/>
</dbReference>
<dbReference type="GO" id="GO:0042025">
    <property type="term" value="C:host cell nucleus"/>
    <property type="evidence" value="ECO:0007669"/>
    <property type="project" value="UniProtKB-SubCell"/>
</dbReference>
<dbReference type="GO" id="GO:0016779">
    <property type="term" value="F:nucleotidyltransferase activity"/>
    <property type="evidence" value="ECO:0007669"/>
    <property type="project" value="UniProtKB-KW"/>
</dbReference>
<evidence type="ECO:0000256" key="15">
    <source>
        <dbReference type="ARBA" id="ARBA00022801"/>
    </source>
</evidence>
<evidence type="ECO:0000256" key="23">
    <source>
        <dbReference type="ARBA" id="ARBA00049360"/>
    </source>
</evidence>
<evidence type="ECO:0000256" key="11">
    <source>
        <dbReference type="ARBA" id="ARBA00022722"/>
    </source>
</evidence>
<dbReference type="Pfam" id="PF00910">
    <property type="entry name" value="RNA_helicase"/>
    <property type="match status" value="1"/>
</dbReference>
<evidence type="ECO:0000313" key="26">
    <source>
        <dbReference type="EMBL" id="ATW66434.1"/>
    </source>
</evidence>
<keyword evidence="20" id="KW-0511">Multifunctional enzyme</keyword>
<dbReference type="EMBL" id="MG001452">
    <property type="protein sequence ID" value="ATW66432.1"/>
    <property type="molecule type" value="Genomic_DNA"/>
</dbReference>
<evidence type="ECO:0000256" key="2">
    <source>
        <dbReference type="ARBA" id="ARBA00001946"/>
    </source>
</evidence>
<keyword evidence="11" id="KW-0540">Nuclease</keyword>
<keyword evidence="14" id="KW-0255">Endonuclease</keyword>
<evidence type="ECO:0000256" key="12">
    <source>
        <dbReference type="ARBA" id="ARBA00022723"/>
    </source>
</evidence>
<evidence type="ECO:0000256" key="17">
    <source>
        <dbReference type="ARBA" id="ARBA00022840"/>
    </source>
</evidence>
<keyword evidence="9" id="KW-0548">Nucleotidyltransferase</keyword>
<keyword evidence="17" id="KW-0067">ATP-binding</keyword>
<evidence type="ECO:0000313" key="28">
    <source>
        <dbReference type="Proteomes" id="UP000288456"/>
    </source>
</evidence>
<dbReference type="InterPro" id="IPR027417">
    <property type="entry name" value="P-loop_NTPase"/>
</dbReference>
<dbReference type="Proteomes" id="UP000288456">
    <property type="component" value="Genome"/>
</dbReference>
<evidence type="ECO:0000256" key="3">
    <source>
        <dbReference type="ARBA" id="ARBA00004147"/>
    </source>
</evidence>
<evidence type="ECO:0000256" key="4">
    <source>
        <dbReference type="ARBA" id="ARBA00008545"/>
    </source>
</evidence>
<comment type="subcellular location">
    <subcellularLocation>
        <location evidence="3">Host nucleus</location>
    </subcellularLocation>
</comment>
<proteinExistence type="inferred from homology"/>
<dbReference type="GO" id="GO:0003724">
    <property type="term" value="F:RNA helicase activity"/>
    <property type="evidence" value="ECO:0007669"/>
    <property type="project" value="InterPro"/>
</dbReference>
<evidence type="ECO:0000256" key="1">
    <source>
        <dbReference type="ARBA" id="ARBA00001936"/>
    </source>
</evidence>
<evidence type="ECO:0000256" key="5">
    <source>
        <dbReference type="ARBA" id="ARBA00011448"/>
    </source>
</evidence>
<evidence type="ECO:0000313" key="27">
    <source>
        <dbReference type="EMBL" id="ATW66438.1"/>
    </source>
</evidence>
<dbReference type="Proteomes" id="UP000287730">
    <property type="component" value="Segment"/>
</dbReference>
<evidence type="ECO:0000256" key="19">
    <source>
        <dbReference type="ARBA" id="ARBA00023125"/>
    </source>
</evidence>
<dbReference type="GO" id="GO:0003677">
    <property type="term" value="F:DNA binding"/>
    <property type="evidence" value="ECO:0007669"/>
    <property type="project" value="UniProtKB-KW"/>
</dbReference>
<name>A0A2H4PMZ6_9CIRC</name>
<dbReference type="Gene3D" id="3.40.50.300">
    <property type="entry name" value="P-loop containing nucleotide triphosphate hydrolases"/>
    <property type="match status" value="1"/>
</dbReference>
<evidence type="ECO:0000256" key="22">
    <source>
        <dbReference type="ARBA" id="ARBA00032243"/>
    </source>
</evidence>
<dbReference type="GO" id="GO:0016787">
    <property type="term" value="F:hydrolase activity"/>
    <property type="evidence" value="ECO:0007669"/>
    <property type="project" value="UniProtKB-KW"/>
</dbReference>
<reference evidence="28" key="1">
    <citation type="submission" date="2017-09" db="EMBL/GenBank/DDBJ databases">
        <authorList>
            <person name="Cui X."/>
            <person name="Ge J."/>
        </authorList>
    </citation>
    <scope>NUCLEOTIDE SEQUENCE [LARGE SCALE GENOMIC DNA]</scope>
    <source>
        <strain evidence="28">HB18</strain>
    </source>
</reference>
<evidence type="ECO:0000313" key="25">
    <source>
        <dbReference type="EMBL" id="ATW66432.1"/>
    </source>
</evidence>
<organism evidence="26 28">
    <name type="scientific">Mink circovirus</name>
    <dbReference type="NCBI Taxonomy" id="1475143"/>
    <lineage>
        <taxon>Viruses</taxon>
        <taxon>Monodnaviria</taxon>
        <taxon>Shotokuvirae</taxon>
        <taxon>Cressdnaviricota</taxon>
        <taxon>Arfiviricetes</taxon>
        <taxon>Cirlivirales</taxon>
        <taxon>Circoviridae</taxon>
        <taxon>Circovirus</taxon>
        <taxon>Circovirus mink</taxon>
    </lineage>
</organism>
<keyword evidence="7" id="KW-1048">Host nucleus</keyword>
<comment type="catalytic activity">
    <reaction evidence="23">
        <text>ATP + H2O = ADP + phosphate + H(+)</text>
        <dbReference type="Rhea" id="RHEA:13065"/>
        <dbReference type="ChEBI" id="CHEBI:15377"/>
        <dbReference type="ChEBI" id="CHEBI:15378"/>
        <dbReference type="ChEBI" id="CHEBI:30616"/>
        <dbReference type="ChEBI" id="CHEBI:43474"/>
        <dbReference type="ChEBI" id="CHEBI:456216"/>
    </reaction>
</comment>
<dbReference type="Pfam" id="PF02407">
    <property type="entry name" value="Viral_Rep"/>
    <property type="match status" value="1"/>
</dbReference>
<evidence type="ECO:0000256" key="8">
    <source>
        <dbReference type="ARBA" id="ARBA00022679"/>
    </source>
</evidence>
<evidence type="ECO:0000256" key="9">
    <source>
        <dbReference type="ARBA" id="ARBA00022695"/>
    </source>
</evidence>
<comment type="cofactor">
    <cofactor evidence="2">
        <name>Mg(2+)</name>
        <dbReference type="ChEBI" id="CHEBI:18420"/>
    </cofactor>
</comment>
<accession>A0A2H4PMZ6</accession>
<evidence type="ECO:0000256" key="14">
    <source>
        <dbReference type="ARBA" id="ARBA00022759"/>
    </source>
</evidence>
<evidence type="ECO:0000256" key="13">
    <source>
        <dbReference type="ARBA" id="ARBA00022741"/>
    </source>
</evidence>
<evidence type="ECO:0000256" key="21">
    <source>
        <dbReference type="ARBA" id="ARBA00030754"/>
    </source>
</evidence>
<keyword evidence="10" id="KW-0235">DNA replication</keyword>
<evidence type="ECO:0000256" key="6">
    <source>
        <dbReference type="ARBA" id="ARBA00014531"/>
    </source>
</evidence>